<dbReference type="InterPro" id="IPR004861">
    <property type="entry name" value="Siw14-like"/>
</dbReference>
<keyword evidence="6" id="KW-1185">Reference proteome</keyword>
<sequence length="193" mass="22287">MDDKIDGNATRKETHCHESPTIYIPPLNFAPIVNSSQDIIYRSGFPMPLNYPYLLNTLNLKTIIYLGDKVDLLPQYTEFIEKGEYQFHHLLMNSTTDKNIQELMEEMLELVLDKRNYPILIHSNKGKHRIGVAAGIIRKILQGWSITGIYQEYGIFTGNVKGEMDLEFINSFCVRNPLKVDPKFLPSFINFET</sequence>
<dbReference type="PANTHER" id="PTHR31126:SF74">
    <property type="entry name" value="TYROSINE-PROTEIN PHOSPHATASE-LIKE PROTEIN OCA2"/>
    <property type="match status" value="1"/>
</dbReference>
<dbReference type="GO" id="GO:0016791">
    <property type="term" value="F:phosphatase activity"/>
    <property type="evidence" value="ECO:0007669"/>
    <property type="project" value="TreeGrafter"/>
</dbReference>
<comment type="caution">
    <text evidence="5">The sequence shown here is derived from an EMBL/GenBank/DDBJ whole genome shotgun (WGS) entry which is preliminary data.</text>
</comment>
<dbReference type="EMBL" id="LPNM01000005">
    <property type="protein sequence ID" value="OEJ88490.1"/>
    <property type="molecule type" value="Genomic_DNA"/>
</dbReference>
<dbReference type="OrthoDB" id="6375174at2759"/>
<comment type="similarity">
    <text evidence="2">Belongs to the protein-tyrosine phosphatase family.</text>
</comment>
<dbReference type="GO" id="GO:0052840">
    <property type="term" value="F:inositol diphosphate tetrakisphosphate diphosphatase activity"/>
    <property type="evidence" value="ECO:0007669"/>
    <property type="project" value="TreeGrafter"/>
</dbReference>
<protein>
    <submittedName>
        <fullName evidence="5">Tyrosine-protein phosphatase-like protein OCA2</fullName>
    </submittedName>
</protein>
<evidence type="ECO:0000313" key="5">
    <source>
        <dbReference type="EMBL" id="OEJ88490.1"/>
    </source>
</evidence>
<dbReference type="PANTHER" id="PTHR31126">
    <property type="entry name" value="TYROSINE-PROTEIN PHOSPHATASE"/>
    <property type="match status" value="1"/>
</dbReference>
<gene>
    <name evidence="5" type="ORF">AWRI3579_g817</name>
</gene>
<evidence type="ECO:0000256" key="4">
    <source>
        <dbReference type="ARBA" id="ARBA00022801"/>
    </source>
</evidence>
<dbReference type="STRING" id="56408.A0A1E5RNQ2"/>
<dbReference type="Gene3D" id="3.90.190.10">
    <property type="entry name" value="Protein tyrosine phosphatase superfamily"/>
    <property type="match status" value="1"/>
</dbReference>
<dbReference type="FunFam" id="3.90.190.10:FF:000035">
    <property type="entry name" value="Tyrosine phosphatase, putative"/>
    <property type="match status" value="1"/>
</dbReference>
<name>A0A1E5RNQ2_9ASCO</name>
<dbReference type="SUPFAM" id="SSF52799">
    <property type="entry name" value="(Phosphotyrosine protein) phosphatases II"/>
    <property type="match status" value="1"/>
</dbReference>
<evidence type="ECO:0000256" key="2">
    <source>
        <dbReference type="ARBA" id="ARBA00009580"/>
    </source>
</evidence>
<evidence type="ECO:0000256" key="3">
    <source>
        <dbReference type="ARBA" id="ARBA00022490"/>
    </source>
</evidence>
<dbReference type="FunCoup" id="A0A1E5RNQ2">
    <property type="interactions" value="23"/>
</dbReference>
<dbReference type="Pfam" id="PF03162">
    <property type="entry name" value="Y_phosphatase2"/>
    <property type="match status" value="1"/>
</dbReference>
<dbReference type="InParanoid" id="A0A1E5RNQ2"/>
<proteinExistence type="inferred from homology"/>
<organism evidence="5 6">
    <name type="scientific">Hanseniaspora osmophila</name>
    <dbReference type="NCBI Taxonomy" id="56408"/>
    <lineage>
        <taxon>Eukaryota</taxon>
        <taxon>Fungi</taxon>
        <taxon>Dikarya</taxon>
        <taxon>Ascomycota</taxon>
        <taxon>Saccharomycotina</taxon>
        <taxon>Saccharomycetes</taxon>
        <taxon>Saccharomycodales</taxon>
        <taxon>Saccharomycodaceae</taxon>
        <taxon>Hanseniaspora</taxon>
    </lineage>
</organism>
<reference evidence="6" key="1">
    <citation type="journal article" date="2016" name="Genome Announc.">
        <title>Genome sequences of three species of Hanseniaspora isolated from spontaneous wine fermentations.</title>
        <authorList>
            <person name="Sternes P.R."/>
            <person name="Lee D."/>
            <person name="Kutyna D.R."/>
            <person name="Borneman A.R."/>
        </authorList>
    </citation>
    <scope>NUCLEOTIDE SEQUENCE [LARGE SCALE GENOMIC DNA]</scope>
    <source>
        <strain evidence="6">AWRI3579</strain>
    </source>
</reference>
<keyword evidence="4" id="KW-0378">Hydrolase</keyword>
<evidence type="ECO:0000313" key="6">
    <source>
        <dbReference type="Proteomes" id="UP000095728"/>
    </source>
</evidence>
<dbReference type="GO" id="GO:0005737">
    <property type="term" value="C:cytoplasm"/>
    <property type="evidence" value="ECO:0007669"/>
    <property type="project" value="UniProtKB-SubCell"/>
</dbReference>
<accession>A0A1E5RNQ2</accession>
<dbReference type="InterPro" id="IPR029021">
    <property type="entry name" value="Prot-tyrosine_phosphatase-like"/>
</dbReference>
<dbReference type="Proteomes" id="UP000095728">
    <property type="component" value="Unassembled WGS sequence"/>
</dbReference>
<dbReference type="AlphaFoldDB" id="A0A1E5RNQ2"/>
<evidence type="ECO:0000256" key="1">
    <source>
        <dbReference type="ARBA" id="ARBA00004496"/>
    </source>
</evidence>
<keyword evidence="3" id="KW-0963">Cytoplasm</keyword>
<comment type="subcellular location">
    <subcellularLocation>
        <location evidence="1">Cytoplasm</location>
    </subcellularLocation>
</comment>